<name>A0ABQ5IGW6_9ASTR</name>
<evidence type="ECO:0000256" key="2">
    <source>
        <dbReference type="SAM" id="SignalP"/>
    </source>
</evidence>
<dbReference type="InterPro" id="IPR021109">
    <property type="entry name" value="Peptidase_aspartic_dom_sf"/>
</dbReference>
<dbReference type="SUPFAM" id="SSF50630">
    <property type="entry name" value="Acid proteases"/>
    <property type="match status" value="2"/>
</dbReference>
<evidence type="ECO:0000313" key="5">
    <source>
        <dbReference type="Proteomes" id="UP001151760"/>
    </source>
</evidence>
<feature type="chain" id="PRO_5045984407" evidence="2">
    <location>
        <begin position="22"/>
        <end position="670"/>
    </location>
</feature>
<dbReference type="Pfam" id="PF14543">
    <property type="entry name" value="TAXi_N"/>
    <property type="match status" value="2"/>
</dbReference>
<dbReference type="Proteomes" id="UP001151760">
    <property type="component" value="Unassembled WGS sequence"/>
</dbReference>
<reference evidence="4" key="1">
    <citation type="journal article" date="2022" name="Int. J. Mol. Sci.">
        <title>Draft Genome of Tanacetum Coccineum: Genomic Comparison of Closely Related Tanacetum-Family Plants.</title>
        <authorList>
            <person name="Yamashiro T."/>
            <person name="Shiraishi A."/>
            <person name="Nakayama K."/>
            <person name="Satake H."/>
        </authorList>
    </citation>
    <scope>NUCLEOTIDE SEQUENCE</scope>
</reference>
<dbReference type="PROSITE" id="PS51767">
    <property type="entry name" value="PEPTIDASE_A1"/>
    <property type="match status" value="1"/>
</dbReference>
<comment type="similarity">
    <text evidence="1">Belongs to the peptidase A1 family.</text>
</comment>
<reference evidence="4" key="2">
    <citation type="submission" date="2022-01" db="EMBL/GenBank/DDBJ databases">
        <authorList>
            <person name="Yamashiro T."/>
            <person name="Shiraishi A."/>
            <person name="Satake H."/>
            <person name="Nakayama K."/>
        </authorList>
    </citation>
    <scope>NUCLEOTIDE SEQUENCE</scope>
</reference>
<dbReference type="Pfam" id="PF14541">
    <property type="entry name" value="TAXi_C"/>
    <property type="match status" value="1"/>
</dbReference>
<feature type="signal peptide" evidence="2">
    <location>
        <begin position="1"/>
        <end position="21"/>
    </location>
</feature>
<gene>
    <name evidence="4" type="ORF">Tco_1109701</name>
</gene>
<dbReference type="InterPro" id="IPR032861">
    <property type="entry name" value="TAXi_N"/>
</dbReference>
<evidence type="ECO:0000256" key="1">
    <source>
        <dbReference type="ARBA" id="ARBA00007447"/>
    </source>
</evidence>
<dbReference type="PANTHER" id="PTHR47965:SF63">
    <property type="entry name" value="OS01G0937200 PROTEIN"/>
    <property type="match status" value="1"/>
</dbReference>
<dbReference type="InterPro" id="IPR001461">
    <property type="entry name" value="Aspartic_peptidase_A1"/>
</dbReference>
<feature type="domain" description="Peptidase A1" evidence="3">
    <location>
        <begin position="289"/>
        <end position="651"/>
    </location>
</feature>
<sequence length="670" mass="73296">MFHLIQLIVMVLAFISHDHEAVATGVGVNGQYVHSDFLIDTDARLVWHECIVQLPISTEKCPIDTLCNTYVPSPPCNVENPVTGGCLQVKTSYDEFTVNLSNGRHILAGVYGASLIAGCAPSSALVSFPKNVTGVMALSRSPYAYPAQVTGIRKNILALCLPSTTSARGVLLFGESPFYLLPHSDVDVTSLLSYTPLYTHPESFGYFIVVNAIVIKKRSTGLPMNTKAKLSTIDPYTTLRMTFITVWFKVSQRLPNKSLHQAVVAVWVPAYSSAVAPITKHTDADKDLYSLEITAGDVQLHFLIDIDAPLAWHQCIAKWPLSPAKCPKHAYCTTYVPCNELGCSDIRASYSYESPSCMPVNNNTILPGAECTCPVNVANPVTGKCLQVALSYDEFYLKTSNGRNMLSEIYGGYPNSGCAPSSAMKSFPKNVTGVLPFSRSKYAYPFQLVDPLKNILALCLPSTTVAPGVLLFGDTPYYLLPHSDVDVRSLLSYTPLLEHPSSFGYFIGINSIVIKERSIDLPMNTTARISTIDPYTTLRTDTYSRVVQRFIKVTKRIPRAEPVPPFSLCFKSVSNGTHSDLRVPDIDLHLQGGKKWTISTANCIKQITKGVACLALVDGGAKNEPAIVIGTFQLEDNFIVFDLVNSTFGFSSSLLHKQTSCSNFNFTLTN</sequence>
<dbReference type="InterPro" id="IPR032799">
    <property type="entry name" value="TAXi_C"/>
</dbReference>
<keyword evidence="2" id="KW-0732">Signal</keyword>
<organism evidence="4 5">
    <name type="scientific">Tanacetum coccineum</name>
    <dbReference type="NCBI Taxonomy" id="301880"/>
    <lineage>
        <taxon>Eukaryota</taxon>
        <taxon>Viridiplantae</taxon>
        <taxon>Streptophyta</taxon>
        <taxon>Embryophyta</taxon>
        <taxon>Tracheophyta</taxon>
        <taxon>Spermatophyta</taxon>
        <taxon>Magnoliopsida</taxon>
        <taxon>eudicotyledons</taxon>
        <taxon>Gunneridae</taxon>
        <taxon>Pentapetalae</taxon>
        <taxon>asterids</taxon>
        <taxon>campanulids</taxon>
        <taxon>Asterales</taxon>
        <taxon>Asteraceae</taxon>
        <taxon>Asteroideae</taxon>
        <taxon>Anthemideae</taxon>
        <taxon>Anthemidinae</taxon>
        <taxon>Tanacetum</taxon>
    </lineage>
</organism>
<dbReference type="Gene3D" id="2.40.70.10">
    <property type="entry name" value="Acid Proteases"/>
    <property type="match status" value="3"/>
</dbReference>
<dbReference type="InterPro" id="IPR033121">
    <property type="entry name" value="PEPTIDASE_A1"/>
</dbReference>
<proteinExistence type="inferred from homology"/>
<accession>A0ABQ5IGW6</accession>
<dbReference type="EMBL" id="BQNB010020764">
    <property type="protein sequence ID" value="GJT99362.1"/>
    <property type="molecule type" value="Genomic_DNA"/>
</dbReference>
<comment type="caution">
    <text evidence="4">The sequence shown here is derived from an EMBL/GenBank/DDBJ whole genome shotgun (WGS) entry which is preliminary data.</text>
</comment>
<protein>
    <submittedName>
        <fullName evidence="4">Basic 7S globulin 2-like protein</fullName>
    </submittedName>
</protein>
<evidence type="ECO:0000313" key="4">
    <source>
        <dbReference type="EMBL" id="GJT99362.1"/>
    </source>
</evidence>
<keyword evidence="5" id="KW-1185">Reference proteome</keyword>
<dbReference type="PANTHER" id="PTHR47965">
    <property type="entry name" value="ASPARTYL PROTEASE-RELATED"/>
    <property type="match status" value="1"/>
</dbReference>
<evidence type="ECO:0000259" key="3">
    <source>
        <dbReference type="PROSITE" id="PS51767"/>
    </source>
</evidence>